<dbReference type="AlphaFoldDB" id="A0A6L7EQ27"/>
<reference evidence="1 2" key="1">
    <citation type="submission" date="2019-12" db="EMBL/GenBank/DDBJ databases">
        <authorList>
            <person name="Kun Z."/>
        </authorList>
    </citation>
    <scope>NUCLEOTIDE SEQUENCE [LARGE SCALE GENOMIC DNA]</scope>
    <source>
        <strain evidence="1 2">YIM 123512</strain>
    </source>
</reference>
<name>A0A6L7EQ27_9ACTN</name>
<protein>
    <submittedName>
        <fullName evidence="1">Uncharacterized protein</fullName>
    </submittedName>
</protein>
<dbReference type="RefSeq" id="WP_160876974.1">
    <property type="nucleotide sequence ID" value="NZ_WUEK01000004.1"/>
</dbReference>
<gene>
    <name evidence="1" type="ORF">GRQ65_07975</name>
</gene>
<evidence type="ECO:0000313" key="2">
    <source>
        <dbReference type="Proteomes" id="UP000473325"/>
    </source>
</evidence>
<dbReference type="EMBL" id="WUEK01000004">
    <property type="protein sequence ID" value="MXG89487.1"/>
    <property type="molecule type" value="Genomic_DNA"/>
</dbReference>
<keyword evidence="2" id="KW-1185">Reference proteome</keyword>
<evidence type="ECO:0000313" key="1">
    <source>
        <dbReference type="EMBL" id="MXG89487.1"/>
    </source>
</evidence>
<proteinExistence type="predicted"/>
<dbReference type="Proteomes" id="UP000473325">
    <property type="component" value="Unassembled WGS sequence"/>
</dbReference>
<sequence>MDADDVRALLRDVPSRWRSLHLVHTGIDDVEAWLRHGELEVRRSDGTVRRESGFTPTSWTVRDIEPIWTSYTWAAMLDPYELSEHVDLADVREVEVEGRPAVAFRAVARDGYDPICTCCPLVLTEVAWRLEHGDDRPLPPDLPTAADITLDLETGIVVVCEPVGGAPGRIGFRNRILGAS</sequence>
<accession>A0A6L7EQ27</accession>
<organism evidence="1 2">
    <name type="scientific">Nocardioides flavescens</name>
    <dbReference type="NCBI Taxonomy" id="2691959"/>
    <lineage>
        <taxon>Bacteria</taxon>
        <taxon>Bacillati</taxon>
        <taxon>Actinomycetota</taxon>
        <taxon>Actinomycetes</taxon>
        <taxon>Propionibacteriales</taxon>
        <taxon>Nocardioidaceae</taxon>
        <taxon>Nocardioides</taxon>
    </lineage>
</organism>
<comment type="caution">
    <text evidence="1">The sequence shown here is derived from an EMBL/GenBank/DDBJ whole genome shotgun (WGS) entry which is preliminary data.</text>
</comment>